<dbReference type="RefSeq" id="WP_189002316.1">
    <property type="nucleotide sequence ID" value="NZ_BMOD01000005.1"/>
</dbReference>
<proteinExistence type="predicted"/>
<organism evidence="1 2">
    <name type="scientific">Deinococcus roseus</name>
    <dbReference type="NCBI Taxonomy" id="392414"/>
    <lineage>
        <taxon>Bacteria</taxon>
        <taxon>Thermotogati</taxon>
        <taxon>Deinococcota</taxon>
        <taxon>Deinococci</taxon>
        <taxon>Deinococcales</taxon>
        <taxon>Deinococcaceae</taxon>
        <taxon>Deinococcus</taxon>
    </lineage>
</organism>
<evidence type="ECO:0000313" key="1">
    <source>
        <dbReference type="EMBL" id="GGJ31946.1"/>
    </source>
</evidence>
<dbReference type="Proteomes" id="UP000632222">
    <property type="component" value="Unassembled WGS sequence"/>
</dbReference>
<accession>A0ABQ2CXX4</accession>
<comment type="caution">
    <text evidence="1">The sequence shown here is derived from an EMBL/GenBank/DDBJ whole genome shotgun (WGS) entry which is preliminary data.</text>
</comment>
<reference evidence="2" key="1">
    <citation type="journal article" date="2019" name="Int. J. Syst. Evol. Microbiol.">
        <title>The Global Catalogue of Microorganisms (GCM) 10K type strain sequencing project: providing services to taxonomists for standard genome sequencing and annotation.</title>
        <authorList>
            <consortium name="The Broad Institute Genomics Platform"/>
            <consortium name="The Broad Institute Genome Sequencing Center for Infectious Disease"/>
            <person name="Wu L."/>
            <person name="Ma J."/>
        </authorList>
    </citation>
    <scope>NUCLEOTIDE SEQUENCE [LARGE SCALE GENOMIC DNA]</scope>
    <source>
        <strain evidence="2">JCM 14370</strain>
    </source>
</reference>
<name>A0ABQ2CXX4_9DEIO</name>
<dbReference type="EMBL" id="BMOD01000005">
    <property type="protein sequence ID" value="GGJ31946.1"/>
    <property type="molecule type" value="Genomic_DNA"/>
</dbReference>
<keyword evidence="2" id="KW-1185">Reference proteome</keyword>
<gene>
    <name evidence="1" type="ORF">GCM10008938_17620</name>
</gene>
<evidence type="ECO:0000313" key="2">
    <source>
        <dbReference type="Proteomes" id="UP000632222"/>
    </source>
</evidence>
<protein>
    <submittedName>
        <fullName evidence="1">Uncharacterized protein</fullName>
    </submittedName>
</protein>
<sequence>MKNDHMGSVTTVFKELNQARRAILQMIEAGIPAGYISLVIPERLQQTVLAGIGTEFPTHCIYPLAGHCATGLFADRLQRAGGSSGEQLQLLKALQTLGYAPEEAGFYSMMLQDAVLMVVVLADTSIQLSRAQGLARQHEGIVFHRERDPEEQNLPRPSQML</sequence>